<proteinExistence type="inferred from homology"/>
<protein>
    <recommendedName>
        <fullName evidence="9">Dopa decarboxylase</fullName>
    </recommendedName>
</protein>
<organism evidence="7 8">
    <name type="scientific">Leptosia nina</name>
    <dbReference type="NCBI Taxonomy" id="320188"/>
    <lineage>
        <taxon>Eukaryota</taxon>
        <taxon>Metazoa</taxon>
        <taxon>Ecdysozoa</taxon>
        <taxon>Arthropoda</taxon>
        <taxon>Hexapoda</taxon>
        <taxon>Insecta</taxon>
        <taxon>Pterygota</taxon>
        <taxon>Neoptera</taxon>
        <taxon>Endopterygota</taxon>
        <taxon>Lepidoptera</taxon>
        <taxon>Glossata</taxon>
        <taxon>Ditrysia</taxon>
        <taxon>Papilionoidea</taxon>
        <taxon>Pieridae</taxon>
        <taxon>Pierinae</taxon>
        <taxon>Leptosia</taxon>
    </lineage>
</organism>
<dbReference type="EMBL" id="CAVLEF010000008">
    <property type="protein sequence ID" value="CAK1546433.1"/>
    <property type="molecule type" value="Genomic_DNA"/>
</dbReference>
<evidence type="ECO:0000256" key="5">
    <source>
        <dbReference type="PIRSR" id="PIRSR602129-50"/>
    </source>
</evidence>
<dbReference type="AlphaFoldDB" id="A0AAV1JD42"/>
<dbReference type="Pfam" id="PF00282">
    <property type="entry name" value="Pyridoxal_deC"/>
    <property type="match status" value="1"/>
</dbReference>
<dbReference type="InterPro" id="IPR015424">
    <property type="entry name" value="PyrdxlP-dep_Trfase"/>
</dbReference>
<dbReference type="PRINTS" id="PR00800">
    <property type="entry name" value="YHDCRBOXLASE"/>
</dbReference>
<dbReference type="GO" id="GO:0006584">
    <property type="term" value="P:catecholamine metabolic process"/>
    <property type="evidence" value="ECO:0007669"/>
    <property type="project" value="TreeGrafter"/>
</dbReference>
<dbReference type="InterPro" id="IPR010977">
    <property type="entry name" value="Aromatic_deC"/>
</dbReference>
<dbReference type="GO" id="GO:0006520">
    <property type="term" value="P:amino acid metabolic process"/>
    <property type="evidence" value="ECO:0007669"/>
    <property type="project" value="InterPro"/>
</dbReference>
<dbReference type="Gene3D" id="3.90.1150.10">
    <property type="entry name" value="Aspartate Aminotransferase, domain 1"/>
    <property type="match status" value="1"/>
</dbReference>
<evidence type="ECO:0000256" key="3">
    <source>
        <dbReference type="ARBA" id="ARBA00022898"/>
    </source>
</evidence>
<keyword evidence="3 5" id="KW-0663">Pyridoxal phosphate</keyword>
<feature type="modified residue" description="N6-(pyridoxal phosphate)lysine" evidence="5">
    <location>
        <position position="78"/>
    </location>
</feature>
<dbReference type="GO" id="GO:0019752">
    <property type="term" value="P:carboxylic acid metabolic process"/>
    <property type="evidence" value="ECO:0007669"/>
    <property type="project" value="InterPro"/>
</dbReference>
<comment type="similarity">
    <text evidence="2 6">Belongs to the group II decarboxylase family.</text>
</comment>
<sequence length="255" mass="29128">MEVDKSMGLIPFFVVATLGTTGICAFDPLDELGPICEENKAWLHIDAAYAGSAFICEEYRYLMNGIDYADSFNVNTHKWLLVNVGCSAMWVKDGFDVVQAMNVQRIYLDDVQGVPNYRHWQLPLGRKFSALKLWTVLKMYGGEGLRNHIRSQVGFAQYFADLVRSDERFVVEPEPSMGLTCIRLVESDKMTRKLLDNLVASKQIFMVPTTFRNRFLIRVVICSHFTTKEDIDVSWDIIKRETDILVPPGNRISID</sequence>
<dbReference type="InterPro" id="IPR015421">
    <property type="entry name" value="PyrdxlP-dep_Trfase_major"/>
</dbReference>
<evidence type="ECO:0000256" key="4">
    <source>
        <dbReference type="ARBA" id="ARBA00023239"/>
    </source>
</evidence>
<evidence type="ECO:0000256" key="1">
    <source>
        <dbReference type="ARBA" id="ARBA00001933"/>
    </source>
</evidence>
<evidence type="ECO:0000256" key="6">
    <source>
        <dbReference type="RuleBase" id="RU000382"/>
    </source>
</evidence>
<accession>A0AAV1JD42</accession>
<comment type="cofactor">
    <cofactor evidence="1 5 6">
        <name>pyridoxal 5'-phosphate</name>
        <dbReference type="ChEBI" id="CHEBI:597326"/>
    </cofactor>
</comment>
<dbReference type="InterPro" id="IPR015422">
    <property type="entry name" value="PyrdxlP-dep_Trfase_small"/>
</dbReference>
<dbReference type="SUPFAM" id="SSF53383">
    <property type="entry name" value="PLP-dependent transferases"/>
    <property type="match status" value="1"/>
</dbReference>
<name>A0AAV1JD42_9NEOP</name>
<dbReference type="GO" id="GO:0030170">
    <property type="term" value="F:pyridoxal phosphate binding"/>
    <property type="evidence" value="ECO:0007669"/>
    <property type="project" value="InterPro"/>
</dbReference>
<dbReference type="PANTHER" id="PTHR11999:SF60">
    <property type="entry name" value="3,4-DIHYDROXYPHENYLACETALDEHYDE SYNTHASE"/>
    <property type="match status" value="1"/>
</dbReference>
<evidence type="ECO:0000313" key="8">
    <source>
        <dbReference type="Proteomes" id="UP001497472"/>
    </source>
</evidence>
<dbReference type="PANTHER" id="PTHR11999">
    <property type="entry name" value="GROUP II PYRIDOXAL-5-PHOSPHATE DECARBOXYLASE"/>
    <property type="match status" value="1"/>
</dbReference>
<dbReference type="InterPro" id="IPR021115">
    <property type="entry name" value="Pyridoxal-P_BS"/>
</dbReference>
<reference evidence="7 8" key="1">
    <citation type="submission" date="2023-11" db="EMBL/GenBank/DDBJ databases">
        <authorList>
            <person name="Okamura Y."/>
        </authorList>
    </citation>
    <scope>NUCLEOTIDE SEQUENCE [LARGE SCALE GENOMIC DNA]</scope>
</reference>
<dbReference type="PROSITE" id="PS00392">
    <property type="entry name" value="DDC_GAD_HDC_YDC"/>
    <property type="match status" value="1"/>
</dbReference>
<dbReference type="Proteomes" id="UP001497472">
    <property type="component" value="Unassembled WGS sequence"/>
</dbReference>
<evidence type="ECO:0000313" key="7">
    <source>
        <dbReference type="EMBL" id="CAK1546433.1"/>
    </source>
</evidence>
<dbReference type="GO" id="GO:0005737">
    <property type="term" value="C:cytoplasm"/>
    <property type="evidence" value="ECO:0007669"/>
    <property type="project" value="TreeGrafter"/>
</dbReference>
<keyword evidence="8" id="KW-1185">Reference proteome</keyword>
<dbReference type="GO" id="GO:0004058">
    <property type="term" value="F:aromatic-L-amino-acid decarboxylase activity"/>
    <property type="evidence" value="ECO:0007669"/>
    <property type="project" value="TreeGrafter"/>
</dbReference>
<comment type="caution">
    <text evidence="7">The sequence shown here is derived from an EMBL/GenBank/DDBJ whole genome shotgun (WGS) entry which is preliminary data.</text>
</comment>
<gene>
    <name evidence="7" type="ORF">LNINA_LOCUS6004</name>
</gene>
<evidence type="ECO:0008006" key="9">
    <source>
        <dbReference type="Google" id="ProtNLM"/>
    </source>
</evidence>
<keyword evidence="4 6" id="KW-0456">Lyase</keyword>
<dbReference type="InterPro" id="IPR002129">
    <property type="entry name" value="PyrdxlP-dep_de-COase"/>
</dbReference>
<evidence type="ECO:0000256" key="2">
    <source>
        <dbReference type="ARBA" id="ARBA00009533"/>
    </source>
</evidence>
<dbReference type="Gene3D" id="3.40.640.10">
    <property type="entry name" value="Type I PLP-dependent aspartate aminotransferase-like (Major domain)"/>
    <property type="match status" value="1"/>
</dbReference>